<feature type="compositionally biased region" description="Low complexity" evidence="2">
    <location>
        <begin position="39"/>
        <end position="48"/>
    </location>
</feature>
<evidence type="ECO:0000259" key="3">
    <source>
        <dbReference type="PROSITE" id="PS51782"/>
    </source>
</evidence>
<feature type="region of interest" description="Disordered" evidence="2">
    <location>
        <begin position="39"/>
        <end position="61"/>
    </location>
</feature>
<dbReference type="InterPro" id="IPR036779">
    <property type="entry name" value="LysM_dom_sf"/>
</dbReference>
<dbReference type="Gene3D" id="3.10.350.10">
    <property type="entry name" value="LysM domain"/>
    <property type="match status" value="4"/>
</dbReference>
<dbReference type="Gene3D" id="1.10.530.10">
    <property type="match status" value="1"/>
</dbReference>
<dbReference type="CDD" id="cd00118">
    <property type="entry name" value="LysM"/>
    <property type="match status" value="3"/>
</dbReference>
<reference evidence="4 5" key="1">
    <citation type="submission" date="2019-05" db="EMBL/GenBank/DDBJ databases">
        <title>Thiomicrorhabdus sediminis sp. nov, a novel sulfur-oxidizing bacterium isolated from coastal sediment.</title>
        <authorList>
            <person name="Liu X."/>
        </authorList>
    </citation>
    <scope>NUCLEOTIDE SEQUENCE [LARGE SCALE GENOMIC DNA]</scope>
    <source>
        <strain evidence="4 5">G1</strain>
    </source>
</reference>
<dbReference type="Proteomes" id="UP000304864">
    <property type="component" value="Chromosome"/>
</dbReference>
<protein>
    <submittedName>
        <fullName evidence="4">LysM peptidoglycan-binding domain-containing protein</fullName>
    </submittedName>
</protein>
<gene>
    <name evidence="4" type="ORF">FE785_06860</name>
</gene>
<feature type="domain" description="LysM" evidence="3">
    <location>
        <begin position="503"/>
        <end position="547"/>
    </location>
</feature>
<dbReference type="InterPro" id="IPR008258">
    <property type="entry name" value="Transglycosylase_SLT_dom_1"/>
</dbReference>
<dbReference type="KEGG" id="thig:FE785_06860"/>
<dbReference type="PROSITE" id="PS51782">
    <property type="entry name" value="LYSM"/>
    <property type="match status" value="4"/>
</dbReference>
<dbReference type="PANTHER" id="PTHR33734:SF22">
    <property type="entry name" value="MEMBRANE-BOUND LYTIC MUREIN TRANSGLYCOSYLASE D"/>
    <property type="match status" value="1"/>
</dbReference>
<name>A0A4P9K7D1_9GAMM</name>
<dbReference type="GO" id="GO:0008932">
    <property type="term" value="F:lytic endotransglycosylase activity"/>
    <property type="evidence" value="ECO:0007669"/>
    <property type="project" value="TreeGrafter"/>
</dbReference>
<feature type="domain" description="LysM" evidence="3">
    <location>
        <begin position="450"/>
        <end position="494"/>
    </location>
</feature>
<dbReference type="PROSITE" id="PS00922">
    <property type="entry name" value="TRANSGLYCOSYLASE"/>
    <property type="match status" value="1"/>
</dbReference>
<keyword evidence="5" id="KW-1185">Reference proteome</keyword>
<dbReference type="SMART" id="SM00257">
    <property type="entry name" value="LysM"/>
    <property type="match status" value="4"/>
</dbReference>
<dbReference type="EMBL" id="CP040602">
    <property type="protein sequence ID" value="QCU90370.1"/>
    <property type="molecule type" value="Genomic_DNA"/>
</dbReference>
<dbReference type="CDD" id="cd16894">
    <property type="entry name" value="MltD-like"/>
    <property type="match status" value="1"/>
</dbReference>
<dbReference type="SUPFAM" id="SSF54106">
    <property type="entry name" value="LysM domain"/>
    <property type="match status" value="4"/>
</dbReference>
<dbReference type="PANTHER" id="PTHR33734">
    <property type="entry name" value="LYSM DOMAIN-CONTAINING GPI-ANCHORED PROTEIN 2"/>
    <property type="match status" value="1"/>
</dbReference>
<dbReference type="Pfam" id="PF01476">
    <property type="entry name" value="LysM"/>
    <property type="match status" value="4"/>
</dbReference>
<dbReference type="InterPro" id="IPR000189">
    <property type="entry name" value="Transglyc_AS"/>
</dbReference>
<organism evidence="4 5">
    <name type="scientific">Thiomicrorhabdus sediminis</name>
    <dbReference type="NCBI Taxonomy" id="2580412"/>
    <lineage>
        <taxon>Bacteria</taxon>
        <taxon>Pseudomonadati</taxon>
        <taxon>Pseudomonadota</taxon>
        <taxon>Gammaproteobacteria</taxon>
        <taxon>Thiotrichales</taxon>
        <taxon>Piscirickettsiaceae</taxon>
        <taxon>Thiomicrorhabdus</taxon>
    </lineage>
</organism>
<dbReference type="InterPro" id="IPR018392">
    <property type="entry name" value="LysM"/>
</dbReference>
<feature type="domain" description="LysM" evidence="3">
    <location>
        <begin position="554"/>
        <end position="598"/>
    </location>
</feature>
<accession>A0A4P9K7D1</accession>
<evidence type="ECO:0000256" key="1">
    <source>
        <dbReference type="ARBA" id="ARBA00007734"/>
    </source>
</evidence>
<evidence type="ECO:0000256" key="2">
    <source>
        <dbReference type="SAM" id="MobiDB-lite"/>
    </source>
</evidence>
<dbReference type="SUPFAM" id="SSF53955">
    <property type="entry name" value="Lysozyme-like"/>
    <property type="match status" value="1"/>
</dbReference>
<dbReference type="RefSeq" id="WP_138565045.1">
    <property type="nucleotide sequence ID" value="NZ_CP040602.1"/>
</dbReference>
<feature type="region of interest" description="Disordered" evidence="2">
    <location>
        <begin position="431"/>
        <end position="450"/>
    </location>
</feature>
<sequence>MTAPTNSLIPVNSIVKPHLLSLGLISILTLNGCVSNQSLQSSSQSQTSPLPPQTQVPANQSNGYAHNERVDITPDHPVADIEQAVEKQRFEPIIWNAMRGNFELSRHYLGQYNDYIKFFEQRKKHLERVSERAEPYMYYIYNQVQSRQLPYELALLPIIESGFRPHARSHQRAVGLWQFIPSTAELYDLDRNWWYDARKDVVSSTEAALSYLQKLYKLNNNDWLLALASYNGGIGNVYKAQRKYRKKHNLSNDSNPDFWQIRPYLPRETQSYVPKLLAVAHLIEKAEDYQLALAPVANRPFFTVIELEKQVALNQVASLSNTPLSLLESLNPGYHQMATPPKGPFNVILPIDNAQQLQQKLPSNPQIYAVQWQKYKIRSGDSLSVIAHKFKTSTGAIKALNGMKNSRIRAGKTLLIPIPAALVDTVNKQLAGKPSQGSVKSASKPKQPTHWHTVKAGDSIWELARYYNVSNSTLCQWNNIDMKTPLRIGQKLAIYKEHYRKKLSHTVKNGENLWVIGNRYGVSSKDIAGWNGISRKKPLQPGQVLTIWSKGAPSEHIVKSGDNLWLIAKANQLSAKKLAEFNQLSLNKPLQPGQVILIPINDKQS</sequence>
<proteinExistence type="inferred from homology"/>
<dbReference type="OrthoDB" id="9815002at2"/>
<comment type="similarity">
    <text evidence="1">Belongs to the transglycosylase Slt family.</text>
</comment>
<dbReference type="GO" id="GO:0000270">
    <property type="term" value="P:peptidoglycan metabolic process"/>
    <property type="evidence" value="ECO:0007669"/>
    <property type="project" value="InterPro"/>
</dbReference>
<dbReference type="InterPro" id="IPR023346">
    <property type="entry name" value="Lysozyme-like_dom_sf"/>
</dbReference>
<dbReference type="AlphaFoldDB" id="A0A4P9K7D1"/>
<feature type="domain" description="LysM" evidence="3">
    <location>
        <begin position="373"/>
        <end position="416"/>
    </location>
</feature>
<evidence type="ECO:0000313" key="5">
    <source>
        <dbReference type="Proteomes" id="UP000304864"/>
    </source>
</evidence>
<dbReference type="Pfam" id="PF01464">
    <property type="entry name" value="SLT"/>
    <property type="match status" value="1"/>
</dbReference>
<feature type="compositionally biased region" description="Polar residues" evidence="2">
    <location>
        <begin position="435"/>
        <end position="446"/>
    </location>
</feature>
<dbReference type="GO" id="GO:0016020">
    <property type="term" value="C:membrane"/>
    <property type="evidence" value="ECO:0007669"/>
    <property type="project" value="InterPro"/>
</dbReference>
<evidence type="ECO:0000313" key="4">
    <source>
        <dbReference type="EMBL" id="QCU90370.1"/>
    </source>
</evidence>